<evidence type="ECO:0000256" key="5">
    <source>
        <dbReference type="ARBA" id="ARBA00012473"/>
    </source>
</evidence>
<accession>P92587</accession>
<protein>
    <recommendedName>
        <fullName evidence="5">H(+)-transporting two-sector ATPase</fullName>
        <ecNumber evidence="5">7.1.2.2</ecNumber>
    </recommendedName>
    <alternativeName>
        <fullName evidence="18">Mitochondrial protein YMF19</fullName>
    </alternativeName>
</protein>
<dbReference type="EC" id="7.1.2.2" evidence="5"/>
<accession>Q36947</accession>
<dbReference type="GO" id="GO:0005524">
    <property type="term" value="F:ATP binding"/>
    <property type="evidence" value="ECO:0007669"/>
    <property type="project" value="UniProtKB-KW"/>
</dbReference>
<proteinExistence type="inferred from homology"/>
<keyword evidence="14" id="KW-0406">Ion transport</keyword>
<dbReference type="EMBL" id="U10428">
    <property type="protein sequence ID" value="AAB41357.1"/>
    <property type="molecule type" value="Genomic_DNA"/>
</dbReference>
<keyword evidence="6" id="KW-0813">Transport</keyword>
<dbReference type="InterPro" id="IPR044975">
    <property type="entry name" value="YMF19-like"/>
</dbReference>
<keyword evidence="10" id="KW-0375">Hydrogen ion transport</keyword>
<dbReference type="PANTHER" id="PTHR36816:SF1">
    <property type="entry name" value="ATP SYNTHASE PROTEIN YMF19"/>
    <property type="match status" value="1"/>
</dbReference>
<dbReference type="SMR" id="Q36947"/>
<dbReference type="GO" id="GO:0045259">
    <property type="term" value="C:proton-transporting ATP synthase complex"/>
    <property type="evidence" value="ECO:0007669"/>
    <property type="project" value="UniProtKB-KW"/>
</dbReference>
<dbReference type="AlphaFoldDB" id="Q36947"/>
<dbReference type="GO" id="GO:0006754">
    <property type="term" value="P:ATP biosynthetic process"/>
    <property type="evidence" value="ECO:0007669"/>
    <property type="project" value="UniProtKB-KW"/>
</dbReference>
<keyword evidence="11" id="KW-0067">ATP-binding</keyword>
<comment type="function">
    <text evidence="1">This is one of the chains of the nonenzymatic component (CF(0) subunit) of the mitochondrial ATPase complex.</text>
</comment>
<keyword evidence="12" id="KW-1278">Translocase</keyword>
<geneLocation type="mitochondrion" evidence="22"/>
<evidence type="ECO:0000256" key="4">
    <source>
        <dbReference type="ARBA" id="ARBA00011648"/>
    </source>
</evidence>
<dbReference type="PANTHER" id="PTHR36816">
    <property type="entry name" value="ATP SYNTHASE PROTEIN YMF19"/>
    <property type="match status" value="1"/>
</dbReference>
<comment type="catalytic activity">
    <reaction evidence="19">
        <text>ATP + H2O + 4 H(+)(in) = ADP + phosphate + 5 H(+)(out)</text>
        <dbReference type="Rhea" id="RHEA:57720"/>
        <dbReference type="ChEBI" id="CHEBI:15377"/>
        <dbReference type="ChEBI" id="CHEBI:15378"/>
        <dbReference type="ChEBI" id="CHEBI:30616"/>
        <dbReference type="ChEBI" id="CHEBI:43474"/>
        <dbReference type="ChEBI" id="CHEBI:456216"/>
        <dbReference type="EC" id="7.1.2.2"/>
    </reaction>
</comment>
<evidence type="ECO:0000256" key="11">
    <source>
        <dbReference type="ARBA" id="ARBA00022840"/>
    </source>
</evidence>
<keyword evidence="8 20" id="KW-0812">Transmembrane</keyword>
<evidence type="ECO:0000256" key="3">
    <source>
        <dbReference type="ARBA" id="ARBA00010946"/>
    </source>
</evidence>
<evidence type="ECO:0000256" key="14">
    <source>
        <dbReference type="ARBA" id="ARBA00023065"/>
    </source>
</evidence>
<evidence type="ECO:0000256" key="18">
    <source>
        <dbReference type="ARBA" id="ARBA00030649"/>
    </source>
</evidence>
<keyword evidence="17" id="KW-0066">ATP synthesis</keyword>
<evidence type="ECO:0000256" key="17">
    <source>
        <dbReference type="ARBA" id="ARBA00023310"/>
    </source>
</evidence>
<evidence type="ECO:0000256" key="15">
    <source>
        <dbReference type="ARBA" id="ARBA00023128"/>
    </source>
</evidence>
<dbReference type="GO" id="GO:0031966">
    <property type="term" value="C:mitochondrial membrane"/>
    <property type="evidence" value="ECO:0007669"/>
    <property type="project" value="UniProtKB-SubCell"/>
</dbReference>
<evidence type="ECO:0000256" key="7">
    <source>
        <dbReference type="ARBA" id="ARBA00022547"/>
    </source>
</evidence>
<comment type="similarity">
    <text evidence="3">Belongs to the ATPase protein YMF19 family.</text>
</comment>
<keyword evidence="9" id="KW-0547">Nucleotide-binding</keyword>
<feature type="transmembrane region" description="Helical" evidence="20">
    <location>
        <begin position="7"/>
        <end position="27"/>
    </location>
</feature>
<keyword evidence="15 22" id="KW-0496">Mitochondrion</keyword>
<evidence type="ECO:0000256" key="2">
    <source>
        <dbReference type="ARBA" id="ARBA00004304"/>
    </source>
</evidence>
<dbReference type="GO" id="GO:1902600">
    <property type="term" value="P:proton transmembrane transport"/>
    <property type="evidence" value="ECO:0007669"/>
    <property type="project" value="UniProtKB-KW"/>
</dbReference>
<dbReference type="Pfam" id="PF02326">
    <property type="entry name" value="YMF19"/>
    <property type="match status" value="1"/>
</dbReference>
<evidence type="ECO:0000256" key="6">
    <source>
        <dbReference type="ARBA" id="ARBA00022448"/>
    </source>
</evidence>
<evidence type="ECO:0000259" key="21">
    <source>
        <dbReference type="Pfam" id="PF02326"/>
    </source>
</evidence>
<evidence type="ECO:0000313" key="22">
    <source>
        <dbReference type="EMBL" id="AAB41357.1"/>
    </source>
</evidence>
<comment type="subunit">
    <text evidence="4">F-type ATPases have 2 components, CF(1) - the catalytic core - and CF(0) - the membrane proton channel. CF(1) has five subunits: alpha(3), beta(3), gamma(1), delta(1), epsilon(1). CF(0) has three main subunits: a, b and c.</text>
</comment>
<name>Q36947_BRANA</name>
<sequence>MPQLDKFTYFSQFFWLCLFFFTFYIFICNDGDGVLGISRILKLWNQLLSHRGKTLLSKGRLGKNRSSDSSWRFEVSALAAHYFIIFVVPKLGPVFYIIYNFFCLLGLKWGVLGNEICHFGVGPDGVAPPALDLNERPPLHLLYADVESSDSQQARNNDMYAHLRRVQEITQKLEGERDIVRRQALLDIMKWEVRSLQEHFRIFRHLDRLRDSQRAKVNEILDLFR</sequence>
<evidence type="ECO:0000256" key="19">
    <source>
        <dbReference type="ARBA" id="ARBA00048383"/>
    </source>
</evidence>
<evidence type="ECO:0000256" key="9">
    <source>
        <dbReference type="ARBA" id="ARBA00022741"/>
    </source>
</evidence>
<evidence type="ECO:0000256" key="20">
    <source>
        <dbReference type="SAM" id="Phobius"/>
    </source>
</evidence>
<feature type="transmembrane region" description="Helical" evidence="20">
    <location>
        <begin position="79"/>
        <end position="99"/>
    </location>
</feature>
<comment type="subcellular location">
    <subcellularLocation>
        <location evidence="2">Mitochondrion membrane</location>
        <topology evidence="2">Single-pass membrane protein</topology>
    </subcellularLocation>
</comment>
<keyword evidence="13 20" id="KW-1133">Transmembrane helix</keyword>
<evidence type="ECO:0000256" key="10">
    <source>
        <dbReference type="ARBA" id="ARBA00022781"/>
    </source>
</evidence>
<feature type="domain" description="ATP synthase YMF19-like N-terminal" evidence="21">
    <location>
        <begin position="2"/>
        <end position="69"/>
    </location>
</feature>
<reference evidence="22" key="1">
    <citation type="journal article" date="1994" name="Nucleic Acids Res.">
        <title>RNA editing of transcripts of a chimeric mitochondrial gene associated with cytoplasmic male-sterility in Brassica.</title>
        <authorList>
            <person name="Stahl R."/>
            <person name="Sun S."/>
            <person name="L'Homme Y."/>
            <person name="Ketela T."/>
            <person name="Brown G.G."/>
        </authorList>
    </citation>
    <scope>NUCLEOTIDE SEQUENCE</scope>
</reference>
<keyword evidence="7" id="KW-0138">CF(0)</keyword>
<evidence type="ECO:0000256" key="1">
    <source>
        <dbReference type="ARBA" id="ARBA00003096"/>
    </source>
</evidence>
<evidence type="ECO:0000256" key="8">
    <source>
        <dbReference type="ARBA" id="ARBA00022692"/>
    </source>
</evidence>
<organism evidence="22">
    <name type="scientific">Brassica napus</name>
    <name type="common">Rape</name>
    <dbReference type="NCBI Taxonomy" id="3708"/>
    <lineage>
        <taxon>Eukaryota</taxon>
        <taxon>Viridiplantae</taxon>
        <taxon>Streptophyta</taxon>
        <taxon>Embryophyta</taxon>
        <taxon>Tracheophyta</taxon>
        <taxon>Spermatophyta</taxon>
        <taxon>Magnoliopsida</taxon>
        <taxon>eudicotyledons</taxon>
        <taxon>Gunneridae</taxon>
        <taxon>Pentapetalae</taxon>
        <taxon>rosids</taxon>
        <taxon>malvids</taxon>
        <taxon>Brassicales</taxon>
        <taxon>Brassicaceae</taxon>
        <taxon>Brassiceae</taxon>
        <taxon>Brassica</taxon>
    </lineage>
</organism>
<evidence type="ECO:0000256" key="16">
    <source>
        <dbReference type="ARBA" id="ARBA00023136"/>
    </source>
</evidence>
<keyword evidence="16 20" id="KW-0472">Membrane</keyword>
<evidence type="ECO:0000256" key="12">
    <source>
        <dbReference type="ARBA" id="ARBA00022967"/>
    </source>
</evidence>
<evidence type="ECO:0000256" key="13">
    <source>
        <dbReference type="ARBA" id="ARBA00022989"/>
    </source>
</evidence>
<dbReference type="InterPro" id="IPR003319">
    <property type="entry name" value="YMF19-like_N"/>
</dbReference>